<name>A0A9W6Z9K1_9STRA</name>
<evidence type="ECO:0000313" key="2">
    <source>
        <dbReference type="EMBL" id="GMH46524.1"/>
    </source>
</evidence>
<organism evidence="2 3">
    <name type="scientific">Triparma retinervis</name>
    <dbReference type="NCBI Taxonomy" id="2557542"/>
    <lineage>
        <taxon>Eukaryota</taxon>
        <taxon>Sar</taxon>
        <taxon>Stramenopiles</taxon>
        <taxon>Ochrophyta</taxon>
        <taxon>Bolidophyceae</taxon>
        <taxon>Parmales</taxon>
        <taxon>Triparmaceae</taxon>
        <taxon>Triparma</taxon>
    </lineage>
</organism>
<evidence type="ECO:0000256" key="1">
    <source>
        <dbReference type="SAM" id="MobiDB-lite"/>
    </source>
</evidence>
<dbReference type="OrthoDB" id="194450at2759"/>
<dbReference type="SUPFAM" id="SSF52540">
    <property type="entry name" value="P-loop containing nucleoside triphosphate hydrolases"/>
    <property type="match status" value="1"/>
</dbReference>
<sequence>MNSNVLQSVQSNVKNPYASNSRKRPPPPTAARDGDRTRPSSESPSEVPKVLVQTVRSLLTPVPAKPAIDFLPPSVGSLLPGPFTSPVSIAGPGGAGKTNFMLASSLDRVINSWFRGEGDFILYLQAGMEVGAAGGSGVAKRSAPLPADATVADLVSAIKAHAMANFILLPCPNSDEFELVMGMVEGSDDSKTIRGIIATMEERKGSKCALVCVDSIAGIYRAGYSDSGRTADSGGGRDNSKIFRVARAMRGMPVGFLVANQATAQFGGGGGLWKACFGISWANCCQTRIQVDRYMDGGKEGAQWKRWMEFKDIRVDFRIVDAGIVQGL</sequence>
<evidence type="ECO:0008006" key="4">
    <source>
        <dbReference type="Google" id="ProtNLM"/>
    </source>
</evidence>
<gene>
    <name evidence="2" type="ORF">TrRE_jg8400</name>
</gene>
<reference evidence="2" key="1">
    <citation type="submission" date="2022-07" db="EMBL/GenBank/DDBJ databases">
        <title>Genome analysis of Parmales, a sister group of diatoms, reveals the evolutionary specialization of diatoms from phago-mixotrophs to photoautotrophs.</title>
        <authorList>
            <person name="Ban H."/>
            <person name="Sato S."/>
            <person name="Yoshikawa S."/>
            <person name="Kazumasa Y."/>
            <person name="Nakamura Y."/>
            <person name="Ichinomiya M."/>
            <person name="Saitoh K."/>
            <person name="Sato N."/>
            <person name="Blanc-Mathieu R."/>
            <person name="Endo H."/>
            <person name="Kuwata A."/>
            <person name="Ogata H."/>
        </authorList>
    </citation>
    <scope>NUCLEOTIDE SEQUENCE</scope>
</reference>
<comment type="caution">
    <text evidence="2">The sequence shown here is derived from an EMBL/GenBank/DDBJ whole genome shotgun (WGS) entry which is preliminary data.</text>
</comment>
<dbReference type="AlphaFoldDB" id="A0A9W6Z9K1"/>
<feature type="compositionally biased region" description="Polar residues" evidence="1">
    <location>
        <begin position="1"/>
        <end position="20"/>
    </location>
</feature>
<feature type="region of interest" description="Disordered" evidence="1">
    <location>
        <begin position="1"/>
        <end position="49"/>
    </location>
</feature>
<dbReference type="InterPro" id="IPR027417">
    <property type="entry name" value="P-loop_NTPase"/>
</dbReference>
<evidence type="ECO:0000313" key="3">
    <source>
        <dbReference type="Proteomes" id="UP001165082"/>
    </source>
</evidence>
<accession>A0A9W6Z9K1</accession>
<dbReference type="Proteomes" id="UP001165082">
    <property type="component" value="Unassembled WGS sequence"/>
</dbReference>
<dbReference type="EMBL" id="BRXZ01000520">
    <property type="protein sequence ID" value="GMH46524.1"/>
    <property type="molecule type" value="Genomic_DNA"/>
</dbReference>
<proteinExistence type="predicted"/>
<keyword evidence="3" id="KW-1185">Reference proteome</keyword>
<dbReference type="Gene3D" id="3.40.50.300">
    <property type="entry name" value="P-loop containing nucleotide triphosphate hydrolases"/>
    <property type="match status" value="1"/>
</dbReference>
<protein>
    <recommendedName>
        <fullName evidence="4">RecA family profile 1 domain-containing protein</fullName>
    </recommendedName>
</protein>